<keyword evidence="3" id="KW-1185">Reference proteome</keyword>
<dbReference type="eggNOG" id="COG3415">
    <property type="taxonomic scope" value="Bacteria"/>
</dbReference>
<dbReference type="KEGG" id="mec:Q7C_2537"/>
<name>I1YL65_METFJ</name>
<dbReference type="EMBL" id="CP003380">
    <property type="protein sequence ID" value="AFJ03658.1"/>
    <property type="molecule type" value="Genomic_DNA"/>
</dbReference>
<proteinExistence type="predicted"/>
<protein>
    <submittedName>
        <fullName evidence="2">Uncharacterized protein</fullName>
    </submittedName>
</protein>
<feature type="region of interest" description="Disordered" evidence="1">
    <location>
        <begin position="79"/>
        <end position="119"/>
    </location>
</feature>
<gene>
    <name evidence="2" type="ordered locus">Q7C_2537</name>
</gene>
<reference evidence="2 3" key="1">
    <citation type="journal article" date="2012" name="J. Bacteriol.">
        <title>Complete genome sequences of Methylophaga sp. strain JAM1 and Methylophaga sp. strain JAM7.</title>
        <authorList>
            <person name="Villeneuve C."/>
            <person name="Martineau C."/>
            <person name="Mauffrey F."/>
            <person name="Villemur R."/>
        </authorList>
    </citation>
    <scope>NUCLEOTIDE SEQUENCE [LARGE SCALE GENOMIC DNA]</scope>
    <source>
        <strain evidence="2 3">JAM7</strain>
    </source>
</reference>
<evidence type="ECO:0000313" key="2">
    <source>
        <dbReference type="EMBL" id="AFJ03658.1"/>
    </source>
</evidence>
<feature type="compositionally biased region" description="Basic and acidic residues" evidence="1">
    <location>
        <begin position="94"/>
        <end position="105"/>
    </location>
</feature>
<evidence type="ECO:0000313" key="3">
    <source>
        <dbReference type="Proteomes" id="UP000009145"/>
    </source>
</evidence>
<accession>I1YL65</accession>
<feature type="compositionally biased region" description="Basic residues" evidence="1">
    <location>
        <begin position="106"/>
        <end position="119"/>
    </location>
</feature>
<dbReference type="AlphaFoldDB" id="I1YL65"/>
<dbReference type="STRING" id="754477.Q7C_2537"/>
<organism evidence="2 3">
    <name type="scientific">Methylophaga frappieri (strain ATCC BAA-2434 / DSM 25690 / JAM7)</name>
    <dbReference type="NCBI Taxonomy" id="754477"/>
    <lineage>
        <taxon>Bacteria</taxon>
        <taxon>Pseudomonadati</taxon>
        <taxon>Pseudomonadota</taxon>
        <taxon>Gammaproteobacteria</taxon>
        <taxon>Thiotrichales</taxon>
        <taxon>Piscirickettsiaceae</taxon>
        <taxon>Methylophaga</taxon>
    </lineage>
</organism>
<dbReference type="HOGENOM" id="CLU_2058616_0_0_6"/>
<evidence type="ECO:0000256" key="1">
    <source>
        <dbReference type="SAM" id="MobiDB-lite"/>
    </source>
</evidence>
<sequence length="119" mass="13321">MTESSALLSISKKERKALIKLSETATPDAPRAKAILVLADGVTQSAAADATGLTISQVRYWQGRFRTRQLNCFSHLNENVAEKSKKNKKKVKKSEKTTNKKTDKKDKKKKSKKSSKKKK</sequence>
<dbReference type="Proteomes" id="UP000009145">
    <property type="component" value="Chromosome"/>
</dbReference>
<dbReference type="PATRIC" id="fig|754477.3.peg.2491"/>